<keyword evidence="4" id="KW-1185">Reference proteome</keyword>
<dbReference type="AlphaFoldDB" id="A0A085WKM5"/>
<protein>
    <recommendedName>
        <fullName evidence="5">Tetratricopeptide repeat protein</fullName>
    </recommendedName>
</protein>
<keyword evidence="2" id="KW-0732">Signal</keyword>
<evidence type="ECO:0000256" key="1">
    <source>
        <dbReference type="SAM" id="Phobius"/>
    </source>
</evidence>
<gene>
    <name evidence="3" type="ORF">DB31_7475</name>
</gene>
<organism evidence="3 4">
    <name type="scientific">Hyalangium minutum</name>
    <dbReference type="NCBI Taxonomy" id="394096"/>
    <lineage>
        <taxon>Bacteria</taxon>
        <taxon>Pseudomonadati</taxon>
        <taxon>Myxococcota</taxon>
        <taxon>Myxococcia</taxon>
        <taxon>Myxococcales</taxon>
        <taxon>Cystobacterineae</taxon>
        <taxon>Archangiaceae</taxon>
        <taxon>Hyalangium</taxon>
    </lineage>
</organism>
<dbReference type="RefSeq" id="WP_240486737.1">
    <property type="nucleotide sequence ID" value="NZ_JMCB01000006.1"/>
</dbReference>
<evidence type="ECO:0000256" key="2">
    <source>
        <dbReference type="SAM" id="SignalP"/>
    </source>
</evidence>
<comment type="caution">
    <text evidence="3">The sequence shown here is derived from an EMBL/GenBank/DDBJ whole genome shotgun (WGS) entry which is preliminary data.</text>
</comment>
<dbReference type="EMBL" id="JMCB01000006">
    <property type="protein sequence ID" value="KFE68238.1"/>
    <property type="molecule type" value="Genomic_DNA"/>
</dbReference>
<accession>A0A085WKM5</accession>
<keyword evidence="1" id="KW-1133">Transmembrane helix</keyword>
<proteinExistence type="predicted"/>
<name>A0A085WKM5_9BACT</name>
<feature type="transmembrane region" description="Helical" evidence="1">
    <location>
        <begin position="217"/>
        <end position="236"/>
    </location>
</feature>
<evidence type="ECO:0000313" key="3">
    <source>
        <dbReference type="EMBL" id="KFE68238.1"/>
    </source>
</evidence>
<feature type="chain" id="PRO_5001799991" description="Tetratricopeptide repeat protein" evidence="2">
    <location>
        <begin position="28"/>
        <end position="334"/>
    </location>
</feature>
<sequence>MKTCMGGNTHCLGIALALLLSALPATAQQPGPVPSLTREPAWAKNVSLEQQQAAVGPFEQGNTMLKESLFIEAAKKYRESLQHWDHPATSYNLALAMMNLDKPDEVYALMNVSIAHGQAPLGPDRYQHAQKYIERMEHDYARMTLLCRTDTSVTLKSEIQHLPVSCQRFERLLRPGPYLLSATHDGYQLPDLKLDVEPGQKLGYRLEIEEQRRWAAWKPWAVMGAGAALAVGGRLIHMKARDDLRAFDARVDELGGWMPPDPQVVDARPRAKTLQRVAAVSYAVGGAAVFTGVALLYVNRLQPKLHPVPLGDNELTVTPVVGGGQTGVQASTQF</sequence>
<feature type="signal peptide" evidence="2">
    <location>
        <begin position="1"/>
        <end position="27"/>
    </location>
</feature>
<reference evidence="3 4" key="1">
    <citation type="submission" date="2014-04" db="EMBL/GenBank/DDBJ databases">
        <title>Genome assembly of Hyalangium minutum DSM 14724.</title>
        <authorList>
            <person name="Sharma G."/>
            <person name="Subramanian S."/>
        </authorList>
    </citation>
    <scope>NUCLEOTIDE SEQUENCE [LARGE SCALE GENOMIC DNA]</scope>
    <source>
        <strain evidence="3 4">DSM 14724</strain>
    </source>
</reference>
<evidence type="ECO:0008006" key="5">
    <source>
        <dbReference type="Google" id="ProtNLM"/>
    </source>
</evidence>
<dbReference type="Proteomes" id="UP000028725">
    <property type="component" value="Unassembled WGS sequence"/>
</dbReference>
<keyword evidence="1" id="KW-0472">Membrane</keyword>
<dbReference type="STRING" id="394096.DB31_7475"/>
<evidence type="ECO:0000313" key="4">
    <source>
        <dbReference type="Proteomes" id="UP000028725"/>
    </source>
</evidence>
<keyword evidence="1" id="KW-0812">Transmembrane</keyword>
<feature type="transmembrane region" description="Helical" evidence="1">
    <location>
        <begin position="277"/>
        <end position="298"/>
    </location>
</feature>